<dbReference type="InterPro" id="IPR003917">
    <property type="entry name" value="NADH_UbQ_OxRdtase_chain2"/>
</dbReference>
<keyword evidence="10 17" id="KW-0249">Electron transport</keyword>
<evidence type="ECO:0000313" key="20">
    <source>
        <dbReference type="EMBL" id="AIW65071.1"/>
    </source>
</evidence>
<keyword evidence="11 17" id="KW-1133">Transmembrane helix</keyword>
<dbReference type="RefSeq" id="YP_009110237.1">
    <property type="nucleotide sequence ID" value="NC_025766.1"/>
</dbReference>
<organism evidence="20">
    <name type="scientific">Aphelasterias japonica</name>
    <dbReference type="NCBI Taxonomy" id="194597"/>
    <lineage>
        <taxon>Eukaryota</taxon>
        <taxon>Metazoa</taxon>
        <taxon>Echinodermata</taxon>
        <taxon>Eleutherozoa</taxon>
        <taxon>Asterozoa</taxon>
        <taxon>Asteroidea</taxon>
        <taxon>Forcipulatacea</taxon>
        <taxon>Forcipulatida</taxon>
        <taxon>Asteriidae</taxon>
        <taxon>Aphelasterias</taxon>
    </lineage>
</organism>
<evidence type="ECO:0000256" key="1">
    <source>
        <dbReference type="ARBA" id="ARBA00004448"/>
    </source>
</evidence>
<evidence type="ECO:0000256" key="4">
    <source>
        <dbReference type="ARBA" id="ARBA00021008"/>
    </source>
</evidence>
<dbReference type="GO" id="GO:0008137">
    <property type="term" value="F:NADH dehydrogenase (ubiquinone) activity"/>
    <property type="evidence" value="ECO:0007669"/>
    <property type="project" value="UniProtKB-EC"/>
</dbReference>
<dbReference type="InterPro" id="IPR010933">
    <property type="entry name" value="NADH_DH_su2_C"/>
</dbReference>
<evidence type="ECO:0000256" key="15">
    <source>
        <dbReference type="ARBA" id="ARBA00023136"/>
    </source>
</evidence>
<keyword evidence="14 17" id="KW-0496">Mitochondrion</keyword>
<sequence>MSRSIILILLTNIIISVVIVVSSHSWFSIWIGLELNTLSVLPLLCGQFTPRGVESTVKYFLVQAFSAAMILNVGLVQLWLCSSWSVNCPLNDFSSVVITLSLCLKLGLFPCHYWFPDVLQGLNFLQGLLLSTWQKVAPFIILVSVCNVISINILTILGCLSVLIGGWGGLNQSQIRKIMAFSSISHLGWISSVLSYSVYISCVMFVVYIVLSSAAFLINNEASLYNLSSLGRLMSCNSVVGLVLILIILSLGGLPPLTGFLNKFVALECLLSNNLLVPCSVLIVGSLLSLFFYLRISFNSILCLFPHHSMMIFSWRSISSFSNNVSFYTILLSSLSSVSILGLVLMPVSWCYY</sequence>
<dbReference type="EC" id="7.1.1.2" evidence="3 17"/>
<evidence type="ECO:0000256" key="2">
    <source>
        <dbReference type="ARBA" id="ARBA00007012"/>
    </source>
</evidence>
<dbReference type="InterPro" id="IPR001750">
    <property type="entry name" value="ND/Mrp_TM"/>
</dbReference>
<evidence type="ECO:0000256" key="8">
    <source>
        <dbReference type="ARBA" id="ARBA00022792"/>
    </source>
</evidence>
<dbReference type="GO" id="GO:0006120">
    <property type="term" value="P:mitochondrial electron transport, NADH to ubiquinone"/>
    <property type="evidence" value="ECO:0007669"/>
    <property type="project" value="InterPro"/>
</dbReference>
<dbReference type="InterPro" id="IPR050175">
    <property type="entry name" value="Complex_I_Subunit_2"/>
</dbReference>
<evidence type="ECO:0000256" key="17">
    <source>
        <dbReference type="RuleBase" id="RU003403"/>
    </source>
</evidence>
<comment type="subcellular location">
    <subcellularLocation>
        <location evidence="1 17">Mitochondrion inner membrane</location>
        <topology evidence="1 17">Multi-pass membrane protein</topology>
    </subcellularLocation>
</comment>
<geneLocation type="mitochondrion" evidence="20"/>
<keyword evidence="13 17" id="KW-0830">Ubiquinone</keyword>
<feature type="transmembrane region" description="Helical" evidence="17">
    <location>
        <begin position="7"/>
        <end position="33"/>
    </location>
</feature>
<evidence type="ECO:0000259" key="19">
    <source>
        <dbReference type="Pfam" id="PF06444"/>
    </source>
</evidence>
<keyword evidence="7 17" id="KW-0812">Transmembrane</keyword>
<dbReference type="PANTHER" id="PTHR46552:SF1">
    <property type="entry name" value="NADH-UBIQUINONE OXIDOREDUCTASE CHAIN 2"/>
    <property type="match status" value="1"/>
</dbReference>
<keyword evidence="12 17" id="KW-0520">NAD</keyword>
<evidence type="ECO:0000256" key="12">
    <source>
        <dbReference type="ARBA" id="ARBA00023027"/>
    </source>
</evidence>
<evidence type="ECO:0000256" key="11">
    <source>
        <dbReference type="ARBA" id="ARBA00022989"/>
    </source>
</evidence>
<comment type="catalytic activity">
    <reaction evidence="16 17">
        <text>a ubiquinone + NADH + 5 H(+)(in) = a ubiquinol + NAD(+) + 4 H(+)(out)</text>
        <dbReference type="Rhea" id="RHEA:29091"/>
        <dbReference type="Rhea" id="RHEA-COMP:9565"/>
        <dbReference type="Rhea" id="RHEA-COMP:9566"/>
        <dbReference type="ChEBI" id="CHEBI:15378"/>
        <dbReference type="ChEBI" id="CHEBI:16389"/>
        <dbReference type="ChEBI" id="CHEBI:17976"/>
        <dbReference type="ChEBI" id="CHEBI:57540"/>
        <dbReference type="ChEBI" id="CHEBI:57945"/>
        <dbReference type="EC" id="7.1.1.2"/>
    </reaction>
</comment>
<dbReference type="Pfam" id="PF06444">
    <property type="entry name" value="NADH_dehy_S2_C"/>
    <property type="match status" value="1"/>
</dbReference>
<dbReference type="CTD" id="4536"/>
<dbReference type="PANTHER" id="PTHR46552">
    <property type="entry name" value="NADH-UBIQUINONE OXIDOREDUCTASE CHAIN 2"/>
    <property type="match status" value="1"/>
</dbReference>
<accession>A0A0A0VA76</accession>
<reference evidence="20" key="1">
    <citation type="journal article" date="2014" name="Nucleic Acids Res.">
        <title>Multiplex sequencing of pooled mitochondrial genomes-a crucial step toward biodiversity analysis using mito-metagenomics.</title>
        <authorList>
            <person name="Tang M."/>
            <person name="Tan M."/>
            <person name="Meng G."/>
            <person name="Yang S."/>
            <person name="Su X."/>
            <person name="Liu S."/>
            <person name="Song W."/>
            <person name="Li Y."/>
            <person name="Wu Q."/>
            <person name="Zhang A."/>
            <person name="Zhou X."/>
        </authorList>
    </citation>
    <scope>NUCLEOTIDE SEQUENCE</scope>
</reference>
<feature type="transmembrane region" description="Helical" evidence="17">
    <location>
        <begin position="60"/>
        <end position="81"/>
    </location>
</feature>
<evidence type="ECO:0000256" key="13">
    <source>
        <dbReference type="ARBA" id="ARBA00023075"/>
    </source>
</evidence>
<feature type="domain" description="NADH dehydrogenase subunit 2 C-terminal" evidence="19">
    <location>
        <begin position="290"/>
        <end position="347"/>
    </location>
</feature>
<keyword evidence="8 17" id="KW-0999">Mitochondrion inner membrane</keyword>
<protein>
    <recommendedName>
        <fullName evidence="4 17">NADH-ubiquinone oxidoreductase chain 2</fullName>
        <ecNumber evidence="3 17">7.1.1.2</ecNumber>
    </recommendedName>
</protein>
<evidence type="ECO:0000256" key="3">
    <source>
        <dbReference type="ARBA" id="ARBA00012944"/>
    </source>
</evidence>
<feature type="transmembrane region" description="Helical" evidence="17">
    <location>
        <begin position="136"/>
        <end position="163"/>
    </location>
</feature>
<feature type="domain" description="NADH:quinone oxidoreductase/Mrp antiporter transmembrane" evidence="18">
    <location>
        <begin position="23"/>
        <end position="288"/>
    </location>
</feature>
<feature type="transmembrane region" description="Helical" evidence="17">
    <location>
        <begin position="275"/>
        <end position="294"/>
    </location>
</feature>
<evidence type="ECO:0000256" key="14">
    <source>
        <dbReference type="ARBA" id="ARBA00023128"/>
    </source>
</evidence>
<keyword evidence="5" id="KW-0813">Transport</keyword>
<dbReference type="Pfam" id="PF00361">
    <property type="entry name" value="Proton_antipo_M"/>
    <property type="match status" value="1"/>
</dbReference>
<evidence type="ECO:0000256" key="6">
    <source>
        <dbReference type="ARBA" id="ARBA00022660"/>
    </source>
</evidence>
<evidence type="ECO:0000259" key="18">
    <source>
        <dbReference type="Pfam" id="PF00361"/>
    </source>
</evidence>
<evidence type="ECO:0000256" key="9">
    <source>
        <dbReference type="ARBA" id="ARBA00022967"/>
    </source>
</evidence>
<proteinExistence type="inferred from homology"/>
<dbReference type="GO" id="GO:0005743">
    <property type="term" value="C:mitochondrial inner membrane"/>
    <property type="evidence" value="ECO:0007669"/>
    <property type="project" value="UniProtKB-SubCell"/>
</dbReference>
<evidence type="ECO:0000256" key="5">
    <source>
        <dbReference type="ARBA" id="ARBA00022448"/>
    </source>
</evidence>
<feature type="transmembrane region" description="Helical" evidence="17">
    <location>
        <begin position="230"/>
        <end position="255"/>
    </location>
</feature>
<dbReference type="AlphaFoldDB" id="A0A0A0VA76"/>
<evidence type="ECO:0000256" key="7">
    <source>
        <dbReference type="ARBA" id="ARBA00022692"/>
    </source>
</evidence>
<comment type="function">
    <text evidence="17">Core subunit of the mitochondrial membrane respiratory chain NADH dehydrogenase (Complex I) which catalyzes electron transfer from NADH through the respiratory chain, using ubiquinone as an electron acceptor. Essential for the catalytic activity and assembly of complex I.</text>
</comment>
<dbReference type="PRINTS" id="PR01436">
    <property type="entry name" value="NADHDHGNASE2"/>
</dbReference>
<evidence type="ECO:0000256" key="16">
    <source>
        <dbReference type="ARBA" id="ARBA00049551"/>
    </source>
</evidence>
<keyword evidence="15 17" id="KW-0472">Membrane</keyword>
<keyword evidence="9 17" id="KW-1278">Translocase</keyword>
<feature type="transmembrane region" description="Helical" evidence="17">
    <location>
        <begin position="198"/>
        <end position="218"/>
    </location>
</feature>
<gene>
    <name evidence="20" type="primary">ND2</name>
</gene>
<name>A0A0A0VA76_9ECHI</name>
<feature type="transmembrane region" description="Helical" evidence="17">
    <location>
        <begin position="93"/>
        <end position="116"/>
    </location>
</feature>
<evidence type="ECO:0000256" key="10">
    <source>
        <dbReference type="ARBA" id="ARBA00022982"/>
    </source>
</evidence>
<keyword evidence="6 17" id="KW-0679">Respiratory chain</keyword>
<comment type="similarity">
    <text evidence="2 17">Belongs to the complex I subunit 2 family.</text>
</comment>
<dbReference type="GeneID" id="22283465"/>
<feature type="transmembrane region" description="Helical" evidence="17">
    <location>
        <begin position="330"/>
        <end position="352"/>
    </location>
</feature>
<dbReference type="EMBL" id="KM244709">
    <property type="protein sequence ID" value="AIW65071.1"/>
    <property type="molecule type" value="Genomic_DNA"/>
</dbReference>